<dbReference type="Pfam" id="PF00668">
    <property type="entry name" value="Condensation"/>
    <property type="match status" value="1"/>
</dbReference>
<dbReference type="GO" id="GO:0003824">
    <property type="term" value="F:catalytic activity"/>
    <property type="evidence" value="ECO:0007669"/>
    <property type="project" value="InterPro"/>
</dbReference>
<feature type="domain" description="Condensation" evidence="1">
    <location>
        <begin position="57"/>
        <end position="255"/>
    </location>
</feature>
<dbReference type="AlphaFoldDB" id="A0A0K1JDX0"/>
<dbReference type="STRING" id="571913.VV02_01885"/>
<protein>
    <recommendedName>
        <fullName evidence="1">Condensation domain-containing protein</fullName>
    </recommendedName>
</protein>
<evidence type="ECO:0000313" key="2">
    <source>
        <dbReference type="EMBL" id="AKU14906.1"/>
    </source>
</evidence>
<name>A0A0K1JDX0_9MICO</name>
<dbReference type="SUPFAM" id="SSF52777">
    <property type="entry name" value="CoA-dependent acyltransferases"/>
    <property type="match status" value="1"/>
</dbReference>
<dbReference type="Gene3D" id="3.30.559.30">
    <property type="entry name" value="Nonribosomal peptide synthetase, condensation domain"/>
    <property type="match status" value="1"/>
</dbReference>
<dbReference type="InterPro" id="IPR001242">
    <property type="entry name" value="Condensation_dom"/>
</dbReference>
<proteinExistence type="predicted"/>
<dbReference type="InterPro" id="IPR023213">
    <property type="entry name" value="CAT-like_dom_sf"/>
</dbReference>
<gene>
    <name evidence="2" type="ORF">VV02_01885</name>
</gene>
<organism evidence="2 3">
    <name type="scientific">Luteipulveratus mongoliensis</name>
    <dbReference type="NCBI Taxonomy" id="571913"/>
    <lineage>
        <taxon>Bacteria</taxon>
        <taxon>Bacillati</taxon>
        <taxon>Actinomycetota</taxon>
        <taxon>Actinomycetes</taxon>
        <taxon>Micrococcales</taxon>
        <taxon>Dermacoccaceae</taxon>
        <taxon>Luteipulveratus</taxon>
    </lineage>
</organism>
<accession>A0A0K1JDX0</accession>
<dbReference type="Gene3D" id="3.30.559.10">
    <property type="entry name" value="Chloramphenicol acetyltransferase-like domain"/>
    <property type="match status" value="1"/>
</dbReference>
<dbReference type="Proteomes" id="UP000066480">
    <property type="component" value="Chromosome"/>
</dbReference>
<evidence type="ECO:0000313" key="3">
    <source>
        <dbReference type="Proteomes" id="UP000066480"/>
    </source>
</evidence>
<reference evidence="2 3" key="1">
    <citation type="submission" date="2015-03" db="EMBL/GenBank/DDBJ databases">
        <title>Luteipulveratus halotolerans sp. nov., a novel actinobacterium (Dermacoccaceae) from Sarawak, Malaysia.</title>
        <authorList>
            <person name="Juboi H."/>
            <person name="Basik A."/>
            <person name="Shamsul S.S."/>
            <person name="Arnold P."/>
            <person name="Schmitt E.K."/>
            <person name="Sanglier J.-J."/>
            <person name="Yeo T."/>
        </authorList>
    </citation>
    <scope>NUCLEOTIDE SEQUENCE [LARGE SCALE GENOMIC DNA]</scope>
    <source>
        <strain evidence="2 3">MN07-A0370</strain>
    </source>
</reference>
<dbReference type="KEGG" id="lmoi:VV02_01885"/>
<evidence type="ECO:0000259" key="1">
    <source>
        <dbReference type="Pfam" id="PF00668"/>
    </source>
</evidence>
<keyword evidence="3" id="KW-1185">Reference proteome</keyword>
<sequence length="357" mass="38875">MERRTLPEGHVDLVPHVLAERADATTAADVVTEHLAHWTAPLRWPSHAFVTIENLHGTTLIAAFDHGVFDGYSAYLSAAEILRSYAEPESLLESVASAVDVAEHERASEREGEAVSAGLDTWSQALDENRCLPALPVGSRVARDDRHPHRLVSIPIATAEQTSRFVAHLRALDASIGLGFIASLVAAILATGGGTRLDALMSVHNRDRPQLDTAVGWFAGVVPVSIQTDRSTYLLDVIDATQQAWDRAQPATRVPRHVAARELAADLRPALVLSYIHGRRCAGWERWAESDATVLFGPVDDSAEMHVWVSVVPGGTYLEVRYPDTPSCHRWVEQVADTMRSGLLDTANTFLPQSQGA</sequence>
<dbReference type="GO" id="GO:0008610">
    <property type="term" value="P:lipid biosynthetic process"/>
    <property type="evidence" value="ECO:0007669"/>
    <property type="project" value="UniProtKB-ARBA"/>
</dbReference>
<dbReference type="EMBL" id="CP011112">
    <property type="protein sequence ID" value="AKU14906.1"/>
    <property type="molecule type" value="Genomic_DNA"/>
</dbReference>